<dbReference type="Gene3D" id="3.40.50.300">
    <property type="entry name" value="P-loop containing nucleotide triphosphate hydrolases"/>
    <property type="match status" value="1"/>
</dbReference>
<dbReference type="CDD" id="cd03255">
    <property type="entry name" value="ABC_MJ0796_LolCDE_FtsE"/>
    <property type="match status" value="1"/>
</dbReference>
<dbReference type="SMART" id="SM00382">
    <property type="entry name" value="AAA"/>
    <property type="match status" value="1"/>
</dbReference>
<evidence type="ECO:0000256" key="3">
    <source>
        <dbReference type="ARBA" id="ARBA00022840"/>
    </source>
</evidence>
<dbReference type="InterPro" id="IPR017871">
    <property type="entry name" value="ABC_transporter-like_CS"/>
</dbReference>
<dbReference type="PROSITE" id="PS00211">
    <property type="entry name" value="ABC_TRANSPORTER_1"/>
    <property type="match status" value="1"/>
</dbReference>
<feature type="domain" description="ABC transporter" evidence="5">
    <location>
        <begin position="32"/>
        <end position="273"/>
    </location>
</feature>
<dbReference type="OrthoDB" id="9802264at2"/>
<dbReference type="GO" id="GO:0098796">
    <property type="term" value="C:membrane protein complex"/>
    <property type="evidence" value="ECO:0007669"/>
    <property type="project" value="UniProtKB-ARBA"/>
</dbReference>
<dbReference type="GO" id="GO:0016887">
    <property type="term" value="F:ATP hydrolysis activity"/>
    <property type="evidence" value="ECO:0007669"/>
    <property type="project" value="InterPro"/>
</dbReference>
<dbReference type="PROSITE" id="PS50893">
    <property type="entry name" value="ABC_TRANSPORTER_2"/>
    <property type="match status" value="1"/>
</dbReference>
<keyword evidence="1" id="KW-0813">Transport</keyword>
<dbReference type="GO" id="GO:0022857">
    <property type="term" value="F:transmembrane transporter activity"/>
    <property type="evidence" value="ECO:0007669"/>
    <property type="project" value="TreeGrafter"/>
</dbReference>
<dbReference type="Proteomes" id="UP000321484">
    <property type="component" value="Unassembled WGS sequence"/>
</dbReference>
<dbReference type="InterPro" id="IPR015854">
    <property type="entry name" value="ABC_transpr_LolD-like"/>
</dbReference>
<dbReference type="RefSeq" id="WP_146819644.1">
    <property type="nucleotide sequence ID" value="NZ_BJYK01000007.1"/>
</dbReference>
<dbReference type="FunFam" id="3.40.50.300:FF:000032">
    <property type="entry name" value="Export ABC transporter ATP-binding protein"/>
    <property type="match status" value="1"/>
</dbReference>
<keyword evidence="3 6" id="KW-0067">ATP-binding</keyword>
<dbReference type="InterPro" id="IPR003593">
    <property type="entry name" value="AAA+_ATPase"/>
</dbReference>
<protein>
    <submittedName>
        <fullName evidence="6">ABC transporter ATP-binding protein</fullName>
    </submittedName>
</protein>
<evidence type="ECO:0000313" key="6">
    <source>
        <dbReference type="EMBL" id="GEN80473.1"/>
    </source>
</evidence>
<evidence type="ECO:0000256" key="4">
    <source>
        <dbReference type="SAM" id="MobiDB-lite"/>
    </source>
</evidence>
<keyword evidence="2" id="KW-0547">Nucleotide-binding</keyword>
<dbReference type="InterPro" id="IPR027417">
    <property type="entry name" value="P-loop_NTPase"/>
</dbReference>
<dbReference type="PANTHER" id="PTHR24220">
    <property type="entry name" value="IMPORT ATP-BINDING PROTEIN"/>
    <property type="match status" value="1"/>
</dbReference>
<accession>A0A511YZ49</accession>
<comment type="caution">
    <text evidence="6">The sequence shown here is derived from an EMBL/GenBank/DDBJ whole genome shotgun (WGS) entry which is preliminary data.</text>
</comment>
<sequence length="328" mass="35321">MTQTVTSVASPLAAPGPGQGAGHHEYGADALIVCDNLVRIYQVEQIEVQALQGLDLLIHPGEMVAIVGASGSGKSTLLNILSGLDVPTAGRARVAGWDLLHMTTADRLAYRREVVGFIWQQTARNLLPYLTAVENVVLPMAFAGTRARARRRRATELLEMLGMGDKAHRRPGELSGGEQQRVAVAVALANRPQVLFADEPTGELDSATGDEVFAALRAANTQLGATVVVVTHDEGVHTQVQRTVAIRDGRTSSEVVRRTEVDEFGASSVVAEEYAVLDRAGRLQLPKDYRSALGLRDRVRLELEQDHVGVWPDAGRSRRGRGDEEGAS</sequence>
<dbReference type="EMBL" id="BJYK01000007">
    <property type="protein sequence ID" value="GEN80473.1"/>
    <property type="molecule type" value="Genomic_DNA"/>
</dbReference>
<gene>
    <name evidence="6" type="ORF">AFE02nite_22070</name>
</gene>
<evidence type="ECO:0000256" key="1">
    <source>
        <dbReference type="ARBA" id="ARBA00022448"/>
    </source>
</evidence>
<evidence type="ECO:0000259" key="5">
    <source>
        <dbReference type="PROSITE" id="PS50893"/>
    </source>
</evidence>
<dbReference type="GO" id="GO:0005886">
    <property type="term" value="C:plasma membrane"/>
    <property type="evidence" value="ECO:0007669"/>
    <property type="project" value="TreeGrafter"/>
</dbReference>
<reference evidence="6 7" key="1">
    <citation type="submission" date="2019-07" db="EMBL/GenBank/DDBJ databases">
        <title>Whole genome shotgun sequence of Actinotalea fermentans NBRC 105374.</title>
        <authorList>
            <person name="Hosoyama A."/>
            <person name="Uohara A."/>
            <person name="Ohji S."/>
            <person name="Ichikawa N."/>
        </authorList>
    </citation>
    <scope>NUCLEOTIDE SEQUENCE [LARGE SCALE GENOMIC DNA]</scope>
    <source>
        <strain evidence="6 7">NBRC 105374</strain>
    </source>
</reference>
<feature type="region of interest" description="Disordered" evidence="4">
    <location>
        <begin position="1"/>
        <end position="21"/>
    </location>
</feature>
<organism evidence="6 7">
    <name type="scientific">Actinotalea fermentans</name>
    <dbReference type="NCBI Taxonomy" id="43671"/>
    <lineage>
        <taxon>Bacteria</taxon>
        <taxon>Bacillati</taxon>
        <taxon>Actinomycetota</taxon>
        <taxon>Actinomycetes</taxon>
        <taxon>Micrococcales</taxon>
        <taxon>Cellulomonadaceae</taxon>
        <taxon>Actinotalea</taxon>
    </lineage>
</organism>
<dbReference type="AlphaFoldDB" id="A0A511YZ49"/>
<keyword evidence="7" id="KW-1185">Reference proteome</keyword>
<dbReference type="PANTHER" id="PTHR24220:SF685">
    <property type="entry name" value="ABC TRANSPORTER RELATED"/>
    <property type="match status" value="1"/>
</dbReference>
<name>A0A511YZ49_9CELL</name>
<evidence type="ECO:0000256" key="2">
    <source>
        <dbReference type="ARBA" id="ARBA00022741"/>
    </source>
</evidence>
<dbReference type="SUPFAM" id="SSF52540">
    <property type="entry name" value="P-loop containing nucleoside triphosphate hydrolases"/>
    <property type="match status" value="1"/>
</dbReference>
<dbReference type="GO" id="GO:0005524">
    <property type="term" value="F:ATP binding"/>
    <property type="evidence" value="ECO:0007669"/>
    <property type="project" value="UniProtKB-KW"/>
</dbReference>
<dbReference type="InterPro" id="IPR017911">
    <property type="entry name" value="MacB-like_ATP-bd"/>
</dbReference>
<proteinExistence type="predicted"/>
<evidence type="ECO:0000313" key="7">
    <source>
        <dbReference type="Proteomes" id="UP000321484"/>
    </source>
</evidence>
<dbReference type="InterPro" id="IPR003439">
    <property type="entry name" value="ABC_transporter-like_ATP-bd"/>
</dbReference>
<dbReference type="Pfam" id="PF00005">
    <property type="entry name" value="ABC_tran"/>
    <property type="match status" value="1"/>
</dbReference>